<accession>A0AAD7EWZ3</accession>
<proteinExistence type="predicted"/>
<name>A0AAD7EWZ3_9AGAR</name>
<comment type="caution">
    <text evidence="1">The sequence shown here is derived from an EMBL/GenBank/DDBJ whole genome shotgun (WGS) entry which is preliminary data.</text>
</comment>
<dbReference type="AlphaFoldDB" id="A0AAD7EWZ3"/>
<dbReference type="EMBL" id="JARIHO010000009">
    <property type="protein sequence ID" value="KAJ7355696.1"/>
    <property type="molecule type" value="Genomic_DNA"/>
</dbReference>
<evidence type="ECO:0000313" key="2">
    <source>
        <dbReference type="Proteomes" id="UP001218218"/>
    </source>
</evidence>
<evidence type="ECO:0008006" key="3">
    <source>
        <dbReference type="Google" id="ProtNLM"/>
    </source>
</evidence>
<protein>
    <recommendedName>
        <fullName evidence="3">MYND-type domain-containing protein</fullName>
    </recommendedName>
</protein>
<evidence type="ECO:0000313" key="1">
    <source>
        <dbReference type="EMBL" id="KAJ7355696.1"/>
    </source>
</evidence>
<organism evidence="1 2">
    <name type="scientific">Mycena albidolilacea</name>
    <dbReference type="NCBI Taxonomy" id="1033008"/>
    <lineage>
        <taxon>Eukaryota</taxon>
        <taxon>Fungi</taxon>
        <taxon>Dikarya</taxon>
        <taxon>Basidiomycota</taxon>
        <taxon>Agaricomycotina</taxon>
        <taxon>Agaricomycetes</taxon>
        <taxon>Agaricomycetidae</taxon>
        <taxon>Agaricales</taxon>
        <taxon>Marasmiineae</taxon>
        <taxon>Mycenaceae</taxon>
        <taxon>Mycena</taxon>
    </lineage>
</organism>
<keyword evidence="2" id="KW-1185">Reference proteome</keyword>
<gene>
    <name evidence="1" type="ORF">DFH08DRAFT_933524</name>
</gene>
<reference evidence="1" key="1">
    <citation type="submission" date="2023-03" db="EMBL/GenBank/DDBJ databases">
        <title>Massive genome expansion in bonnet fungi (Mycena s.s.) driven by repeated elements and novel gene families across ecological guilds.</title>
        <authorList>
            <consortium name="Lawrence Berkeley National Laboratory"/>
            <person name="Harder C.B."/>
            <person name="Miyauchi S."/>
            <person name="Viragh M."/>
            <person name="Kuo A."/>
            <person name="Thoen E."/>
            <person name="Andreopoulos B."/>
            <person name="Lu D."/>
            <person name="Skrede I."/>
            <person name="Drula E."/>
            <person name="Henrissat B."/>
            <person name="Morin E."/>
            <person name="Kohler A."/>
            <person name="Barry K."/>
            <person name="LaButti K."/>
            <person name="Morin E."/>
            <person name="Salamov A."/>
            <person name="Lipzen A."/>
            <person name="Mereny Z."/>
            <person name="Hegedus B."/>
            <person name="Baldrian P."/>
            <person name="Stursova M."/>
            <person name="Weitz H."/>
            <person name="Taylor A."/>
            <person name="Grigoriev I.V."/>
            <person name="Nagy L.G."/>
            <person name="Martin F."/>
            <person name="Kauserud H."/>
        </authorList>
    </citation>
    <scope>NUCLEOTIDE SEQUENCE</scope>
    <source>
        <strain evidence="1">CBHHK002</strain>
    </source>
</reference>
<sequence length="251" mass="28962">MSLSQSKIPMPFGVVNVSKGSLGHRMPAHKSFCKEHIMNRSLTKMNLKHKEDHPDDLQLEAVADRESEKKRAYPPVRYSKKCDGCSKNRRQLLTPKDCQSCCLAIPRMRRSHFKVQTHITVLSHGRECQKRDWPHHKFVCQTNSIARKEEYDYPEMSDDVLKFADTFKYELLDAAVYCLNLQKNLHVWKTRIFEVHLVARRISDLNEPGLERMLNHPGNNPISDRPLLRVALKTAPANARRTVPVSWPSAG</sequence>
<dbReference type="Proteomes" id="UP001218218">
    <property type="component" value="Unassembled WGS sequence"/>
</dbReference>